<dbReference type="EMBL" id="VBAK01000185">
    <property type="protein sequence ID" value="TMI86732.1"/>
    <property type="molecule type" value="Genomic_DNA"/>
</dbReference>
<protein>
    <submittedName>
        <fullName evidence="1">Helix-turn-helix domain-containing protein</fullName>
    </submittedName>
</protein>
<dbReference type="SUPFAM" id="SSF46689">
    <property type="entry name" value="Homeodomain-like"/>
    <property type="match status" value="1"/>
</dbReference>
<dbReference type="Pfam" id="PF13565">
    <property type="entry name" value="HTH_32"/>
    <property type="match status" value="1"/>
</dbReference>
<comment type="caution">
    <text evidence="1">The sequence shown here is derived from an EMBL/GenBank/DDBJ whole genome shotgun (WGS) entry which is preliminary data.</text>
</comment>
<reference evidence="1 2" key="1">
    <citation type="journal article" date="2019" name="Nat. Microbiol.">
        <title>Mediterranean grassland soil C-N compound turnover is dependent on rainfall and depth, and is mediated by genomically divergent microorganisms.</title>
        <authorList>
            <person name="Diamond S."/>
            <person name="Andeer P.F."/>
            <person name="Li Z."/>
            <person name="Crits-Christoph A."/>
            <person name="Burstein D."/>
            <person name="Anantharaman K."/>
            <person name="Lane K.R."/>
            <person name="Thomas B.C."/>
            <person name="Pan C."/>
            <person name="Northen T.R."/>
            <person name="Banfield J.F."/>
        </authorList>
    </citation>
    <scope>NUCLEOTIDE SEQUENCE [LARGE SCALE GENOMIC DNA]</scope>
    <source>
        <strain evidence="1">NP_3</strain>
    </source>
</reference>
<sequence length="97" mass="11478">MSRKTGYKIFNRYKNSGLEALTDRSRRPYRQGCQLPVQIEQLILQVKREHPSWGAPKIREKIRRKHDDIQLPAISTVHAVLHRHGLVNVCKRWVITR</sequence>
<organism evidence="1 2">
    <name type="scientific">Candidatus Segetimicrobium genomatis</name>
    <dbReference type="NCBI Taxonomy" id="2569760"/>
    <lineage>
        <taxon>Bacteria</taxon>
        <taxon>Bacillati</taxon>
        <taxon>Candidatus Sysuimicrobiota</taxon>
        <taxon>Candidatus Sysuimicrobiia</taxon>
        <taxon>Candidatus Sysuimicrobiales</taxon>
        <taxon>Candidatus Segetimicrobiaceae</taxon>
        <taxon>Candidatus Segetimicrobium</taxon>
    </lineage>
</organism>
<dbReference type="AlphaFoldDB" id="A0A537JTX5"/>
<evidence type="ECO:0000313" key="1">
    <source>
        <dbReference type="EMBL" id="TMI86732.1"/>
    </source>
</evidence>
<evidence type="ECO:0000313" key="2">
    <source>
        <dbReference type="Proteomes" id="UP000318509"/>
    </source>
</evidence>
<name>A0A537JTX5_9BACT</name>
<gene>
    <name evidence="1" type="ORF">E6H00_17610</name>
</gene>
<dbReference type="Proteomes" id="UP000318509">
    <property type="component" value="Unassembled WGS sequence"/>
</dbReference>
<dbReference type="InterPro" id="IPR009057">
    <property type="entry name" value="Homeodomain-like_sf"/>
</dbReference>
<accession>A0A537JTX5</accession>
<proteinExistence type="predicted"/>